<feature type="non-terminal residue" evidence="7">
    <location>
        <position position="196"/>
    </location>
</feature>
<evidence type="ECO:0000256" key="2">
    <source>
        <dbReference type="ARBA" id="ARBA00022475"/>
    </source>
</evidence>
<evidence type="ECO:0000256" key="3">
    <source>
        <dbReference type="ARBA" id="ARBA00022692"/>
    </source>
</evidence>
<gene>
    <name evidence="7" type="ORF">METZ01_LOCUS291256</name>
</gene>
<dbReference type="PANTHER" id="PTHR30250">
    <property type="entry name" value="PST FAMILY PREDICTED COLANIC ACID TRANSPORTER"/>
    <property type="match status" value="1"/>
</dbReference>
<evidence type="ECO:0000256" key="1">
    <source>
        <dbReference type="ARBA" id="ARBA00004651"/>
    </source>
</evidence>
<keyword evidence="2" id="KW-1003">Cell membrane</keyword>
<dbReference type="AlphaFoldDB" id="A0A382LTP2"/>
<dbReference type="EMBL" id="UINC01088304">
    <property type="protein sequence ID" value="SVC38402.1"/>
    <property type="molecule type" value="Genomic_DNA"/>
</dbReference>
<evidence type="ECO:0000256" key="5">
    <source>
        <dbReference type="ARBA" id="ARBA00023136"/>
    </source>
</evidence>
<proteinExistence type="predicted"/>
<evidence type="ECO:0000256" key="6">
    <source>
        <dbReference type="SAM" id="Phobius"/>
    </source>
</evidence>
<sequence length="196" mass="23164">MTLKQDQKRSFIYLISKIISAGLSLISISIFTRIFDADTYGSYLLFISYVILICSLFFSWHRLSVYRYYHRFKNNYQSYIKTSYLSFTVIIIILAAGAFLAYLLPIKVELKILIYFCALASIFKSNFDLNQSIFNISRSDDIFGLNIIIRPLLFILFNLFFYYYIKEQEYTLIYSFIFSFLIISIISDFLILKNSD</sequence>
<feature type="non-terminal residue" evidence="7">
    <location>
        <position position="1"/>
    </location>
</feature>
<evidence type="ECO:0000256" key="4">
    <source>
        <dbReference type="ARBA" id="ARBA00022989"/>
    </source>
</evidence>
<reference evidence="7" key="1">
    <citation type="submission" date="2018-05" db="EMBL/GenBank/DDBJ databases">
        <authorList>
            <person name="Lanie J.A."/>
            <person name="Ng W.-L."/>
            <person name="Kazmierczak K.M."/>
            <person name="Andrzejewski T.M."/>
            <person name="Davidsen T.M."/>
            <person name="Wayne K.J."/>
            <person name="Tettelin H."/>
            <person name="Glass J.I."/>
            <person name="Rusch D."/>
            <person name="Podicherti R."/>
            <person name="Tsui H.-C.T."/>
            <person name="Winkler M.E."/>
        </authorList>
    </citation>
    <scope>NUCLEOTIDE SEQUENCE</scope>
</reference>
<dbReference type="InterPro" id="IPR050833">
    <property type="entry name" value="Poly_Biosynth_Transport"/>
</dbReference>
<keyword evidence="5 6" id="KW-0472">Membrane</keyword>
<evidence type="ECO:0000313" key="7">
    <source>
        <dbReference type="EMBL" id="SVC38402.1"/>
    </source>
</evidence>
<name>A0A382LTP2_9ZZZZ</name>
<feature type="transmembrane region" description="Helical" evidence="6">
    <location>
        <begin position="12"/>
        <end position="31"/>
    </location>
</feature>
<protein>
    <recommendedName>
        <fullName evidence="8">Polysaccharide biosynthesis protein C-terminal domain-containing protein</fullName>
    </recommendedName>
</protein>
<evidence type="ECO:0008006" key="8">
    <source>
        <dbReference type="Google" id="ProtNLM"/>
    </source>
</evidence>
<feature type="transmembrane region" description="Helical" evidence="6">
    <location>
        <begin position="43"/>
        <end position="63"/>
    </location>
</feature>
<keyword evidence="4 6" id="KW-1133">Transmembrane helix</keyword>
<feature type="transmembrane region" description="Helical" evidence="6">
    <location>
        <begin position="147"/>
        <end position="165"/>
    </location>
</feature>
<comment type="subcellular location">
    <subcellularLocation>
        <location evidence="1">Cell membrane</location>
        <topology evidence="1">Multi-pass membrane protein</topology>
    </subcellularLocation>
</comment>
<accession>A0A382LTP2</accession>
<keyword evidence="3 6" id="KW-0812">Transmembrane</keyword>
<dbReference type="PANTHER" id="PTHR30250:SF11">
    <property type="entry name" value="O-ANTIGEN TRANSPORTER-RELATED"/>
    <property type="match status" value="1"/>
</dbReference>
<dbReference type="GO" id="GO:0005886">
    <property type="term" value="C:plasma membrane"/>
    <property type="evidence" value="ECO:0007669"/>
    <property type="project" value="UniProtKB-SubCell"/>
</dbReference>
<feature type="transmembrane region" description="Helical" evidence="6">
    <location>
        <begin position="84"/>
        <end position="104"/>
    </location>
</feature>
<organism evidence="7">
    <name type="scientific">marine metagenome</name>
    <dbReference type="NCBI Taxonomy" id="408172"/>
    <lineage>
        <taxon>unclassified sequences</taxon>
        <taxon>metagenomes</taxon>
        <taxon>ecological metagenomes</taxon>
    </lineage>
</organism>
<feature type="transmembrane region" description="Helical" evidence="6">
    <location>
        <begin position="171"/>
        <end position="192"/>
    </location>
</feature>